<proteinExistence type="inferred from homology"/>
<evidence type="ECO:0000256" key="4">
    <source>
        <dbReference type="ARBA" id="ARBA00022989"/>
    </source>
</evidence>
<evidence type="ECO:0000256" key="1">
    <source>
        <dbReference type="ARBA" id="ARBA00004141"/>
    </source>
</evidence>
<organism evidence="7 8">
    <name type="scientific">Tistlia consotensis USBA 355</name>
    <dbReference type="NCBI Taxonomy" id="560819"/>
    <lineage>
        <taxon>Bacteria</taxon>
        <taxon>Pseudomonadati</taxon>
        <taxon>Pseudomonadota</taxon>
        <taxon>Alphaproteobacteria</taxon>
        <taxon>Rhodospirillales</taxon>
        <taxon>Rhodovibrionaceae</taxon>
        <taxon>Tistlia</taxon>
    </lineage>
</organism>
<evidence type="ECO:0000313" key="7">
    <source>
        <dbReference type="EMBL" id="SMF78109.1"/>
    </source>
</evidence>
<keyword evidence="3 6" id="KW-0812">Transmembrane</keyword>
<dbReference type="InterPro" id="IPR006214">
    <property type="entry name" value="Bax_inhibitor_1-related"/>
</dbReference>
<evidence type="ECO:0008006" key="9">
    <source>
        <dbReference type="Google" id="ProtNLM"/>
    </source>
</evidence>
<evidence type="ECO:0000256" key="5">
    <source>
        <dbReference type="ARBA" id="ARBA00023136"/>
    </source>
</evidence>
<gene>
    <name evidence="7" type="ORF">SAMN05428998_1388</name>
</gene>
<dbReference type="GO" id="GO:0005886">
    <property type="term" value="C:plasma membrane"/>
    <property type="evidence" value="ECO:0007669"/>
    <property type="project" value="TreeGrafter"/>
</dbReference>
<comment type="subcellular location">
    <subcellularLocation>
        <location evidence="1">Membrane</location>
        <topology evidence="1">Multi-pass membrane protein</topology>
    </subcellularLocation>
</comment>
<keyword evidence="5 6" id="KW-0472">Membrane</keyword>
<dbReference type="AlphaFoldDB" id="A0A1Y6CU31"/>
<feature type="transmembrane region" description="Helical" evidence="6">
    <location>
        <begin position="122"/>
        <end position="142"/>
    </location>
</feature>
<keyword evidence="4 6" id="KW-1133">Transmembrane helix</keyword>
<feature type="transmembrane region" description="Helical" evidence="6">
    <location>
        <begin position="154"/>
        <end position="174"/>
    </location>
</feature>
<dbReference type="Proteomes" id="UP000192917">
    <property type="component" value="Unassembled WGS sequence"/>
</dbReference>
<comment type="similarity">
    <text evidence="2 6">Belongs to the BI1 family.</text>
</comment>
<feature type="transmembrane region" description="Helical" evidence="6">
    <location>
        <begin position="32"/>
        <end position="52"/>
    </location>
</feature>
<dbReference type="Pfam" id="PF01027">
    <property type="entry name" value="Bax1-I"/>
    <property type="match status" value="1"/>
</dbReference>
<evidence type="ECO:0000313" key="8">
    <source>
        <dbReference type="Proteomes" id="UP000192917"/>
    </source>
</evidence>
<feature type="transmembrane region" description="Helical" evidence="6">
    <location>
        <begin position="95"/>
        <end position="116"/>
    </location>
</feature>
<feature type="transmembrane region" description="Helical" evidence="6">
    <location>
        <begin position="218"/>
        <end position="240"/>
    </location>
</feature>
<feature type="transmembrane region" description="Helical" evidence="6">
    <location>
        <begin position="180"/>
        <end position="197"/>
    </location>
</feature>
<reference evidence="7 8" key="1">
    <citation type="submission" date="2017-04" db="EMBL/GenBank/DDBJ databases">
        <authorList>
            <person name="Afonso C.L."/>
            <person name="Miller P.J."/>
            <person name="Scott M.A."/>
            <person name="Spackman E."/>
            <person name="Goraichik I."/>
            <person name="Dimitrov K.M."/>
            <person name="Suarez D.L."/>
            <person name="Swayne D.E."/>
        </authorList>
    </citation>
    <scope>NUCLEOTIDE SEQUENCE [LARGE SCALE GENOMIC DNA]</scope>
    <source>
        <strain evidence="7 8">USBA 355</strain>
    </source>
</reference>
<evidence type="ECO:0000256" key="6">
    <source>
        <dbReference type="RuleBase" id="RU004379"/>
    </source>
</evidence>
<dbReference type="RefSeq" id="WP_085126116.1">
    <property type="nucleotide sequence ID" value="NZ_FWZX01000038.1"/>
</dbReference>
<name>A0A1Y6CU31_9PROT</name>
<protein>
    <recommendedName>
        <fullName evidence="9">Modulator of FtsH protease</fullName>
    </recommendedName>
</protein>
<keyword evidence="8" id="KW-1185">Reference proteome</keyword>
<accession>A0A1Y6CU31</accession>
<dbReference type="STRING" id="560819.SAMN05428998_1388"/>
<sequence>MAFGPQNVRSFARTQADQAQLDQGLRSYMLRVYNYMSLGVAFTGAIAMLVAMNPQLVASLSGGGFWVLFIGILGLGWFAPRLIMTKSVGVAQLCFWGYAGLWGAVLGPMFFAYLHMAGGAEMIARAFFITAAAFAGLSLYGYTTKRNLAPMGAFLAMATIGILIAMLVNVFLIQSSGFELILSIVVVLVFSGLTAYETQMIKNMYYETDGHDVVTRKAIFGAFILYGAFITLFIWILNILGMMNRN</sequence>
<evidence type="ECO:0000256" key="3">
    <source>
        <dbReference type="ARBA" id="ARBA00022692"/>
    </source>
</evidence>
<dbReference type="PANTHER" id="PTHR23291">
    <property type="entry name" value="BAX INHIBITOR-RELATED"/>
    <property type="match status" value="1"/>
</dbReference>
<dbReference type="PANTHER" id="PTHR23291:SF50">
    <property type="entry name" value="PROTEIN LIFEGUARD 4"/>
    <property type="match status" value="1"/>
</dbReference>
<feature type="transmembrane region" description="Helical" evidence="6">
    <location>
        <begin position="64"/>
        <end position="83"/>
    </location>
</feature>
<evidence type="ECO:0000256" key="2">
    <source>
        <dbReference type="ARBA" id="ARBA00010350"/>
    </source>
</evidence>
<dbReference type="CDD" id="cd10432">
    <property type="entry name" value="BI-1-like_bacterial"/>
    <property type="match status" value="1"/>
</dbReference>
<dbReference type="EMBL" id="FWZX01000038">
    <property type="protein sequence ID" value="SMF78109.1"/>
    <property type="molecule type" value="Genomic_DNA"/>
</dbReference>